<proteinExistence type="predicted"/>
<organism evidence="2 3">
    <name type="scientific">Marinobacter salinus</name>
    <dbReference type="NCBI Taxonomy" id="1874317"/>
    <lineage>
        <taxon>Bacteria</taxon>
        <taxon>Pseudomonadati</taxon>
        <taxon>Pseudomonadota</taxon>
        <taxon>Gammaproteobacteria</taxon>
        <taxon>Pseudomonadales</taxon>
        <taxon>Marinobacteraceae</taxon>
        <taxon>Marinobacter</taxon>
    </lineage>
</organism>
<evidence type="ECO:0000313" key="3">
    <source>
        <dbReference type="Proteomes" id="UP000177445"/>
    </source>
</evidence>
<sequence>METDPLFSVLAGDNLPLLLSAGALLIALIALWLASGAGRETRRDVETLRQKTGVLGREMDDLRVSHFHGQDLANRAVAPAENDTARYLAEKEAYDRLWPQVWHLHDRLGMFLRAVEGGEAPGELRLEARNAALEARNLLNRNRPFCNATVEELVTRLIDTEIRAHLAACQYLDLLKEVSTTPSDHDRRVLQDKCHSLHEGESRELMNRLADAIRARVINVSCP</sequence>
<gene>
    <name evidence="2" type="ORF">BKP64_01455</name>
</gene>
<dbReference type="RefSeq" id="WP_070965035.1">
    <property type="nucleotide sequence ID" value="NZ_CP017715.1"/>
</dbReference>
<accession>A0A1D9GHU4</accession>
<evidence type="ECO:0000256" key="1">
    <source>
        <dbReference type="SAM" id="Phobius"/>
    </source>
</evidence>
<protein>
    <submittedName>
        <fullName evidence="2">Uncharacterized protein</fullName>
    </submittedName>
</protein>
<dbReference type="Proteomes" id="UP000177445">
    <property type="component" value="Chromosome"/>
</dbReference>
<evidence type="ECO:0000313" key="2">
    <source>
        <dbReference type="EMBL" id="AOY86950.1"/>
    </source>
</evidence>
<dbReference type="KEGG" id="msq:BKP64_01455"/>
<dbReference type="STRING" id="1874317.BKP64_01455"/>
<dbReference type="OrthoDB" id="6363294at2"/>
<feature type="transmembrane region" description="Helical" evidence="1">
    <location>
        <begin position="15"/>
        <end position="34"/>
    </location>
</feature>
<keyword evidence="1" id="KW-0472">Membrane</keyword>
<keyword evidence="1" id="KW-0812">Transmembrane</keyword>
<keyword evidence="1" id="KW-1133">Transmembrane helix</keyword>
<dbReference type="AlphaFoldDB" id="A0A1D9GHU4"/>
<reference evidence="2 3" key="1">
    <citation type="submission" date="2016-10" db="EMBL/GenBank/DDBJ databases">
        <title>Marinobacter salinus sp. nov., a moderately halophilic bacterium isolated from a tidal flat environment.</title>
        <authorList>
            <person name="Park S.-J."/>
        </authorList>
    </citation>
    <scope>NUCLEOTIDE SEQUENCE [LARGE SCALE GENOMIC DNA]</scope>
    <source>
        <strain evidence="2 3">Hb8</strain>
    </source>
</reference>
<dbReference type="EMBL" id="CP017715">
    <property type="protein sequence ID" value="AOY86950.1"/>
    <property type="molecule type" value="Genomic_DNA"/>
</dbReference>
<keyword evidence="3" id="KW-1185">Reference proteome</keyword>
<name>A0A1D9GHU4_9GAMM</name>